<evidence type="ECO:0000313" key="1">
    <source>
        <dbReference type="EMBL" id="KAJ6980688.1"/>
    </source>
</evidence>
<keyword evidence="2" id="KW-1185">Reference proteome</keyword>
<gene>
    <name evidence="1" type="ORF">NC653_024131</name>
</gene>
<name>A0AAD6M823_9ROSI</name>
<protein>
    <submittedName>
        <fullName evidence="1">Uncharacterized protein</fullName>
    </submittedName>
</protein>
<evidence type="ECO:0000313" key="2">
    <source>
        <dbReference type="Proteomes" id="UP001164929"/>
    </source>
</evidence>
<dbReference type="AlphaFoldDB" id="A0AAD6M823"/>
<dbReference type="EMBL" id="JAQIZT010000010">
    <property type="protein sequence ID" value="KAJ6980688.1"/>
    <property type="molecule type" value="Genomic_DNA"/>
</dbReference>
<organism evidence="1 2">
    <name type="scientific">Populus alba x Populus x berolinensis</name>
    <dbReference type="NCBI Taxonomy" id="444605"/>
    <lineage>
        <taxon>Eukaryota</taxon>
        <taxon>Viridiplantae</taxon>
        <taxon>Streptophyta</taxon>
        <taxon>Embryophyta</taxon>
        <taxon>Tracheophyta</taxon>
        <taxon>Spermatophyta</taxon>
        <taxon>Magnoliopsida</taxon>
        <taxon>eudicotyledons</taxon>
        <taxon>Gunneridae</taxon>
        <taxon>Pentapetalae</taxon>
        <taxon>rosids</taxon>
        <taxon>fabids</taxon>
        <taxon>Malpighiales</taxon>
        <taxon>Salicaceae</taxon>
        <taxon>Saliceae</taxon>
        <taxon>Populus</taxon>
    </lineage>
</organism>
<sequence length="74" mass="8143">MPVKLPGAVGVFGAAYDTVQRSRAIRASYRNSSAGRLQDLSKSQHVFVLGFIPSERTYLQAHLQGVPGWKEVKN</sequence>
<dbReference type="Proteomes" id="UP001164929">
    <property type="component" value="Chromosome 10"/>
</dbReference>
<accession>A0AAD6M823</accession>
<reference evidence="1" key="1">
    <citation type="journal article" date="2023" name="Mol. Ecol. Resour.">
        <title>Chromosome-level genome assembly of a triploid poplar Populus alba 'Berolinensis'.</title>
        <authorList>
            <person name="Chen S."/>
            <person name="Yu Y."/>
            <person name="Wang X."/>
            <person name="Wang S."/>
            <person name="Zhang T."/>
            <person name="Zhou Y."/>
            <person name="He R."/>
            <person name="Meng N."/>
            <person name="Wang Y."/>
            <person name="Liu W."/>
            <person name="Liu Z."/>
            <person name="Liu J."/>
            <person name="Guo Q."/>
            <person name="Huang H."/>
            <person name="Sederoff R.R."/>
            <person name="Wang G."/>
            <person name="Qu G."/>
            <person name="Chen S."/>
        </authorList>
    </citation>
    <scope>NUCLEOTIDE SEQUENCE</scope>
    <source>
        <strain evidence="1">SC-2020</strain>
    </source>
</reference>
<proteinExistence type="predicted"/>
<comment type="caution">
    <text evidence="1">The sequence shown here is derived from an EMBL/GenBank/DDBJ whole genome shotgun (WGS) entry which is preliminary data.</text>
</comment>